<proteinExistence type="predicted"/>
<comment type="caution">
    <text evidence="7">The sequence shown here is derived from an EMBL/GenBank/DDBJ whole genome shotgun (WGS) entry which is preliminary data.</text>
</comment>
<dbReference type="NCBIfam" id="NF037997">
    <property type="entry name" value="Na_Pi_symport"/>
    <property type="match status" value="1"/>
</dbReference>
<comment type="subcellular location">
    <subcellularLocation>
        <location evidence="1">Cell membrane</location>
        <topology evidence="1">Multi-pass membrane protein</topology>
    </subcellularLocation>
</comment>
<keyword evidence="4 6" id="KW-1133">Transmembrane helix</keyword>
<evidence type="ECO:0000256" key="2">
    <source>
        <dbReference type="ARBA" id="ARBA00022475"/>
    </source>
</evidence>
<evidence type="ECO:0000256" key="6">
    <source>
        <dbReference type="SAM" id="Phobius"/>
    </source>
</evidence>
<feature type="transmembrane region" description="Helical" evidence="6">
    <location>
        <begin position="55"/>
        <end position="77"/>
    </location>
</feature>
<feature type="transmembrane region" description="Helical" evidence="6">
    <location>
        <begin position="111"/>
        <end position="130"/>
    </location>
</feature>
<accession>J9FY46</accession>
<keyword evidence="5 6" id="KW-0472">Membrane</keyword>
<dbReference type="GO" id="GO:0005436">
    <property type="term" value="F:sodium:phosphate symporter activity"/>
    <property type="evidence" value="ECO:0007669"/>
    <property type="project" value="InterPro"/>
</dbReference>
<keyword evidence="2" id="KW-1003">Cell membrane</keyword>
<organism evidence="7">
    <name type="scientific">gut metagenome</name>
    <dbReference type="NCBI Taxonomy" id="749906"/>
    <lineage>
        <taxon>unclassified sequences</taxon>
        <taxon>metagenomes</taxon>
        <taxon>organismal metagenomes</taxon>
    </lineage>
</organism>
<dbReference type="AlphaFoldDB" id="J9FY46"/>
<evidence type="ECO:0000256" key="5">
    <source>
        <dbReference type="ARBA" id="ARBA00023136"/>
    </source>
</evidence>
<protein>
    <submittedName>
        <fullName evidence="7">Sodium-dependent inorganic phosphate (Pi) transporter</fullName>
    </submittedName>
</protein>
<evidence type="ECO:0000256" key="1">
    <source>
        <dbReference type="ARBA" id="ARBA00004651"/>
    </source>
</evidence>
<feature type="transmembrane region" description="Helical" evidence="6">
    <location>
        <begin position="181"/>
        <end position="209"/>
    </location>
</feature>
<dbReference type="EMBL" id="AMCI01006355">
    <property type="protein sequence ID" value="EJW94472.1"/>
    <property type="molecule type" value="Genomic_DNA"/>
</dbReference>
<name>J9FY46_9ZZZZ</name>
<feature type="non-terminal residue" evidence="7">
    <location>
        <position position="213"/>
    </location>
</feature>
<feature type="transmembrane region" description="Helical" evidence="6">
    <location>
        <begin position="7"/>
        <end position="26"/>
    </location>
</feature>
<dbReference type="Pfam" id="PF02690">
    <property type="entry name" value="Na_Pi_cotrans"/>
    <property type="match status" value="1"/>
</dbReference>
<sequence>LTFSEQPVVILLLIKMIGAVSLLIWGTHTVKSAMLSTFGDHLRGWMAKHLQNRSYGYLSGCLTAMMLQSSTATALLVSGLQSEGVVSTAIALACVLGADLGSAVMVRVLSLDLSAVSPILMAVGIALKLCRPGTKKGDFGMILLGLGFIMTALSMILSTTAPIKSSQAVVDFFAWIADEPFYSLGGGLLLALVCFSSLAVVVIVAGLVASGVL</sequence>
<evidence type="ECO:0000256" key="3">
    <source>
        <dbReference type="ARBA" id="ARBA00022692"/>
    </source>
</evidence>
<dbReference type="InterPro" id="IPR003841">
    <property type="entry name" value="Na/Pi_transpt"/>
</dbReference>
<dbReference type="PANTHER" id="PTHR10010">
    <property type="entry name" value="SOLUTE CARRIER FAMILY 34 SODIUM PHOSPHATE , MEMBER 2-RELATED"/>
    <property type="match status" value="1"/>
</dbReference>
<evidence type="ECO:0000256" key="4">
    <source>
        <dbReference type="ARBA" id="ARBA00022989"/>
    </source>
</evidence>
<dbReference type="PANTHER" id="PTHR10010:SF46">
    <property type="entry name" value="SODIUM-DEPENDENT PHOSPHATE TRANSPORT PROTEIN 2B"/>
    <property type="match status" value="1"/>
</dbReference>
<feature type="transmembrane region" description="Helical" evidence="6">
    <location>
        <begin position="142"/>
        <end position="161"/>
    </location>
</feature>
<feature type="transmembrane region" description="Helical" evidence="6">
    <location>
        <begin position="84"/>
        <end position="105"/>
    </location>
</feature>
<evidence type="ECO:0000313" key="7">
    <source>
        <dbReference type="EMBL" id="EJW94472.1"/>
    </source>
</evidence>
<gene>
    <name evidence="7" type="ORF">EVA_17421</name>
</gene>
<keyword evidence="3 6" id="KW-0812">Transmembrane</keyword>
<dbReference type="GO" id="GO:0005886">
    <property type="term" value="C:plasma membrane"/>
    <property type="evidence" value="ECO:0007669"/>
    <property type="project" value="UniProtKB-SubCell"/>
</dbReference>
<dbReference type="GO" id="GO:0044341">
    <property type="term" value="P:sodium-dependent phosphate transport"/>
    <property type="evidence" value="ECO:0007669"/>
    <property type="project" value="InterPro"/>
</dbReference>
<feature type="non-terminal residue" evidence="7">
    <location>
        <position position="1"/>
    </location>
</feature>
<reference evidence="7" key="1">
    <citation type="journal article" date="2012" name="PLoS ONE">
        <title>Gene sets for utilization of primary and secondary nutrition supplies in the distal gut of endangered iberian lynx.</title>
        <authorList>
            <person name="Alcaide M."/>
            <person name="Messina E."/>
            <person name="Richter M."/>
            <person name="Bargiela R."/>
            <person name="Peplies J."/>
            <person name="Huws S.A."/>
            <person name="Newbold C.J."/>
            <person name="Golyshin P.N."/>
            <person name="Simon M.A."/>
            <person name="Lopez G."/>
            <person name="Yakimov M.M."/>
            <person name="Ferrer M."/>
        </authorList>
    </citation>
    <scope>NUCLEOTIDE SEQUENCE</scope>
</reference>